<reference evidence="1" key="1">
    <citation type="submission" date="2014-09" db="EMBL/GenBank/DDBJ databases">
        <authorList>
            <person name="Magalhaes I.L.F."/>
            <person name="Oliveira U."/>
            <person name="Santos F.R."/>
            <person name="Vidigal T.H.D.A."/>
            <person name="Brescovit A.D."/>
            <person name="Santos A.J."/>
        </authorList>
    </citation>
    <scope>NUCLEOTIDE SEQUENCE</scope>
    <source>
        <tissue evidence="1">Shoot tissue taken approximately 20 cm above the soil surface</tissue>
    </source>
</reference>
<dbReference type="AlphaFoldDB" id="A0A0A8YA64"/>
<dbReference type="EMBL" id="GBRH01275590">
    <property type="protein sequence ID" value="JAD22305.1"/>
    <property type="molecule type" value="Transcribed_RNA"/>
</dbReference>
<evidence type="ECO:0000313" key="1">
    <source>
        <dbReference type="EMBL" id="JAD22305.1"/>
    </source>
</evidence>
<protein>
    <submittedName>
        <fullName evidence="1">Uncharacterized protein</fullName>
    </submittedName>
</protein>
<sequence>MSPYLSQQLAYFVHDAPRFC</sequence>
<reference evidence="1" key="2">
    <citation type="journal article" date="2015" name="Data Brief">
        <title>Shoot transcriptome of the giant reed, Arundo donax.</title>
        <authorList>
            <person name="Barrero R.A."/>
            <person name="Guerrero F.D."/>
            <person name="Moolhuijzen P."/>
            <person name="Goolsby J.A."/>
            <person name="Tidwell J."/>
            <person name="Bellgard S.E."/>
            <person name="Bellgard M.I."/>
        </authorList>
    </citation>
    <scope>NUCLEOTIDE SEQUENCE</scope>
    <source>
        <tissue evidence="1">Shoot tissue taken approximately 20 cm above the soil surface</tissue>
    </source>
</reference>
<accession>A0A0A8YA64</accession>
<name>A0A0A8YA64_ARUDO</name>
<organism evidence="1">
    <name type="scientific">Arundo donax</name>
    <name type="common">Giant reed</name>
    <name type="synonym">Donax arundinaceus</name>
    <dbReference type="NCBI Taxonomy" id="35708"/>
    <lineage>
        <taxon>Eukaryota</taxon>
        <taxon>Viridiplantae</taxon>
        <taxon>Streptophyta</taxon>
        <taxon>Embryophyta</taxon>
        <taxon>Tracheophyta</taxon>
        <taxon>Spermatophyta</taxon>
        <taxon>Magnoliopsida</taxon>
        <taxon>Liliopsida</taxon>
        <taxon>Poales</taxon>
        <taxon>Poaceae</taxon>
        <taxon>PACMAD clade</taxon>
        <taxon>Arundinoideae</taxon>
        <taxon>Arundineae</taxon>
        <taxon>Arundo</taxon>
    </lineage>
</organism>
<proteinExistence type="predicted"/>